<gene>
    <name evidence="2" type="ORF">PIB30_092467</name>
</gene>
<evidence type="ECO:0000313" key="2">
    <source>
        <dbReference type="EMBL" id="MED6152474.1"/>
    </source>
</evidence>
<evidence type="ECO:0000256" key="1">
    <source>
        <dbReference type="SAM" id="MobiDB-lite"/>
    </source>
</evidence>
<comment type="caution">
    <text evidence="2">The sequence shown here is derived from an EMBL/GenBank/DDBJ whole genome shotgun (WGS) entry which is preliminary data.</text>
</comment>
<dbReference type="EMBL" id="JASCZI010092529">
    <property type="protein sequence ID" value="MED6152474.1"/>
    <property type="molecule type" value="Genomic_DNA"/>
</dbReference>
<keyword evidence="3" id="KW-1185">Reference proteome</keyword>
<feature type="compositionally biased region" description="Basic and acidic residues" evidence="1">
    <location>
        <begin position="62"/>
        <end position="74"/>
    </location>
</feature>
<name>A0ABU6TVD5_9FABA</name>
<reference evidence="2 3" key="1">
    <citation type="journal article" date="2023" name="Plants (Basel)">
        <title>Bridging the Gap: Combining Genomics and Transcriptomics Approaches to Understand Stylosanthes scabra, an Orphan Legume from the Brazilian Caatinga.</title>
        <authorList>
            <person name="Ferreira-Neto J.R.C."/>
            <person name="da Silva M.D."/>
            <person name="Binneck E."/>
            <person name="de Melo N.F."/>
            <person name="da Silva R.H."/>
            <person name="de Melo A.L.T.M."/>
            <person name="Pandolfi V."/>
            <person name="Bustamante F.O."/>
            <person name="Brasileiro-Vidal A.C."/>
            <person name="Benko-Iseppon A.M."/>
        </authorList>
    </citation>
    <scope>NUCLEOTIDE SEQUENCE [LARGE SCALE GENOMIC DNA]</scope>
    <source>
        <tissue evidence="2">Leaves</tissue>
    </source>
</reference>
<organism evidence="2 3">
    <name type="scientific">Stylosanthes scabra</name>
    <dbReference type="NCBI Taxonomy" id="79078"/>
    <lineage>
        <taxon>Eukaryota</taxon>
        <taxon>Viridiplantae</taxon>
        <taxon>Streptophyta</taxon>
        <taxon>Embryophyta</taxon>
        <taxon>Tracheophyta</taxon>
        <taxon>Spermatophyta</taxon>
        <taxon>Magnoliopsida</taxon>
        <taxon>eudicotyledons</taxon>
        <taxon>Gunneridae</taxon>
        <taxon>Pentapetalae</taxon>
        <taxon>rosids</taxon>
        <taxon>fabids</taxon>
        <taxon>Fabales</taxon>
        <taxon>Fabaceae</taxon>
        <taxon>Papilionoideae</taxon>
        <taxon>50 kb inversion clade</taxon>
        <taxon>dalbergioids sensu lato</taxon>
        <taxon>Dalbergieae</taxon>
        <taxon>Pterocarpus clade</taxon>
        <taxon>Stylosanthes</taxon>
    </lineage>
</organism>
<proteinExistence type="predicted"/>
<feature type="compositionally biased region" description="Basic and acidic residues" evidence="1">
    <location>
        <begin position="82"/>
        <end position="97"/>
    </location>
</feature>
<feature type="non-terminal residue" evidence="2">
    <location>
        <position position="128"/>
    </location>
</feature>
<dbReference type="Proteomes" id="UP001341840">
    <property type="component" value="Unassembled WGS sequence"/>
</dbReference>
<sequence length="128" mass="14257">MEAIETCSYGDIQSNLKERKKTNSAETIPEMKIGVIVESCIDQDSLGINKANGQGVDYEASTGRKDGAEKEQKTLPRTASWGDKENKTPRDLVDNYGTKEFKDDEDFMSTLKEFNEAQTFSTNDATDT</sequence>
<evidence type="ECO:0000313" key="3">
    <source>
        <dbReference type="Proteomes" id="UP001341840"/>
    </source>
</evidence>
<feature type="region of interest" description="Disordered" evidence="1">
    <location>
        <begin position="51"/>
        <end position="97"/>
    </location>
</feature>
<protein>
    <submittedName>
        <fullName evidence="2">Uncharacterized protein</fullName>
    </submittedName>
</protein>
<accession>A0ABU6TVD5</accession>